<dbReference type="InterPro" id="IPR021886">
    <property type="entry name" value="MgsA_C"/>
</dbReference>
<dbReference type="Gene3D" id="1.10.3710.10">
    <property type="entry name" value="DNA polymerase III clamp loader subunits, C-terminal domain"/>
    <property type="match status" value="1"/>
</dbReference>
<keyword evidence="4" id="KW-0067">ATP-binding</keyword>
<dbReference type="GO" id="GO:0016887">
    <property type="term" value="F:ATP hydrolysis activity"/>
    <property type="evidence" value="ECO:0007669"/>
    <property type="project" value="InterPro"/>
</dbReference>
<dbReference type="GO" id="GO:0005524">
    <property type="term" value="F:ATP binding"/>
    <property type="evidence" value="ECO:0007669"/>
    <property type="project" value="UniProtKB-KW"/>
</dbReference>
<organism evidence="6 7">
    <name type="scientific">Peptococcus niger</name>
    <dbReference type="NCBI Taxonomy" id="2741"/>
    <lineage>
        <taxon>Bacteria</taxon>
        <taxon>Bacillati</taxon>
        <taxon>Bacillota</taxon>
        <taxon>Clostridia</taxon>
        <taxon>Eubacteriales</taxon>
        <taxon>Peptococcaceae</taxon>
        <taxon>Peptococcus</taxon>
    </lineage>
</organism>
<dbReference type="SUPFAM" id="SSF52540">
    <property type="entry name" value="P-loop containing nucleoside triphosphate hydrolases"/>
    <property type="match status" value="1"/>
</dbReference>
<dbReference type="PANTHER" id="PTHR13779:SF7">
    <property type="entry name" value="ATPASE WRNIP1"/>
    <property type="match status" value="1"/>
</dbReference>
<protein>
    <recommendedName>
        <fullName evidence="2">Replication-associated recombination protein A</fullName>
    </recommendedName>
</protein>
<dbReference type="Pfam" id="PF12002">
    <property type="entry name" value="MgsA_C"/>
    <property type="match status" value="1"/>
</dbReference>
<proteinExistence type="inferred from homology"/>
<dbReference type="AlphaFoldDB" id="A0A1G6SJK5"/>
<dbReference type="InterPro" id="IPR003593">
    <property type="entry name" value="AAA+_ATPase"/>
</dbReference>
<dbReference type="RefSeq" id="WP_091791022.1">
    <property type="nucleotide sequence ID" value="NZ_FNAF01000001.1"/>
</dbReference>
<dbReference type="PANTHER" id="PTHR13779">
    <property type="entry name" value="WERNER HELICASE-INTERACTING PROTEIN 1 FAMILY MEMBER"/>
    <property type="match status" value="1"/>
</dbReference>
<dbReference type="InterPro" id="IPR003959">
    <property type="entry name" value="ATPase_AAA_core"/>
</dbReference>
<dbReference type="Pfam" id="PF16193">
    <property type="entry name" value="AAA_assoc_2"/>
    <property type="match status" value="1"/>
</dbReference>
<dbReference type="GO" id="GO:0008047">
    <property type="term" value="F:enzyme activator activity"/>
    <property type="evidence" value="ECO:0007669"/>
    <property type="project" value="TreeGrafter"/>
</dbReference>
<dbReference type="OrthoDB" id="9778364at2"/>
<keyword evidence="3" id="KW-0547">Nucleotide-binding</keyword>
<dbReference type="FunFam" id="1.20.272.10:FF:000001">
    <property type="entry name" value="Putative AAA family ATPase"/>
    <property type="match status" value="1"/>
</dbReference>
<dbReference type="CDD" id="cd00009">
    <property type="entry name" value="AAA"/>
    <property type="match status" value="1"/>
</dbReference>
<dbReference type="Gene3D" id="1.10.8.60">
    <property type="match status" value="1"/>
</dbReference>
<dbReference type="STRING" id="2741.SAMN04489866_101347"/>
<dbReference type="PRINTS" id="PR00830">
    <property type="entry name" value="ENDOLAPTASE"/>
</dbReference>
<dbReference type="FunFam" id="3.40.50.300:FF:000345">
    <property type="entry name" value="AAA family ATPase"/>
    <property type="match status" value="1"/>
</dbReference>
<evidence type="ECO:0000313" key="6">
    <source>
        <dbReference type="EMBL" id="SDD16854.1"/>
    </source>
</evidence>
<dbReference type="CDD" id="cd18139">
    <property type="entry name" value="HLD_clamp_RarA"/>
    <property type="match status" value="1"/>
</dbReference>
<evidence type="ECO:0000256" key="4">
    <source>
        <dbReference type="ARBA" id="ARBA00022840"/>
    </source>
</evidence>
<name>A0A1G6SJK5_PEPNI</name>
<dbReference type="InterPro" id="IPR008921">
    <property type="entry name" value="DNA_pol3_clamp-load_cplx_C"/>
</dbReference>
<dbReference type="SMART" id="SM00382">
    <property type="entry name" value="AAA"/>
    <property type="match status" value="1"/>
</dbReference>
<dbReference type="GO" id="GO:0003677">
    <property type="term" value="F:DNA binding"/>
    <property type="evidence" value="ECO:0007669"/>
    <property type="project" value="InterPro"/>
</dbReference>
<dbReference type="Pfam" id="PF00004">
    <property type="entry name" value="AAA"/>
    <property type="match status" value="1"/>
</dbReference>
<comment type="similarity">
    <text evidence="1">Belongs to the AAA ATPase family. RarA/MGS1/WRNIP1 subfamily.</text>
</comment>
<dbReference type="SUPFAM" id="SSF48019">
    <property type="entry name" value="post-AAA+ oligomerization domain-like"/>
    <property type="match status" value="1"/>
</dbReference>
<reference evidence="6 7" key="1">
    <citation type="submission" date="2016-10" db="EMBL/GenBank/DDBJ databases">
        <authorList>
            <person name="de Groot N.N."/>
        </authorList>
    </citation>
    <scope>NUCLEOTIDE SEQUENCE [LARGE SCALE GENOMIC DNA]</scope>
    <source>
        <strain evidence="6 7">DSM 20475</strain>
    </source>
</reference>
<dbReference type="GO" id="GO:0000731">
    <property type="term" value="P:DNA synthesis involved in DNA repair"/>
    <property type="evidence" value="ECO:0007669"/>
    <property type="project" value="TreeGrafter"/>
</dbReference>
<accession>A0A1G6SJK5</accession>
<dbReference type="FunFam" id="1.10.3710.10:FF:000003">
    <property type="entry name" value="ATPase, AAA family protein"/>
    <property type="match status" value="1"/>
</dbReference>
<evidence type="ECO:0000259" key="5">
    <source>
        <dbReference type="SMART" id="SM00382"/>
    </source>
</evidence>
<dbReference type="Gene3D" id="3.40.50.300">
    <property type="entry name" value="P-loop containing nucleotide triphosphate hydrolases"/>
    <property type="match status" value="1"/>
</dbReference>
<dbReference type="FunFam" id="1.10.8.60:FF:000029">
    <property type="entry name" value="Replication-associated recombination protein A"/>
    <property type="match status" value="1"/>
</dbReference>
<evidence type="ECO:0000256" key="1">
    <source>
        <dbReference type="ARBA" id="ARBA00008959"/>
    </source>
</evidence>
<dbReference type="Gene3D" id="1.20.272.10">
    <property type="match status" value="1"/>
</dbReference>
<dbReference type="EMBL" id="FNAF01000001">
    <property type="protein sequence ID" value="SDD16854.1"/>
    <property type="molecule type" value="Genomic_DNA"/>
</dbReference>
<gene>
    <name evidence="6" type="ORF">SAMN04489866_101347</name>
</gene>
<dbReference type="GO" id="GO:0017116">
    <property type="term" value="F:single-stranded DNA helicase activity"/>
    <property type="evidence" value="ECO:0007669"/>
    <property type="project" value="TreeGrafter"/>
</dbReference>
<dbReference type="InterPro" id="IPR032423">
    <property type="entry name" value="AAA_assoc_2"/>
</dbReference>
<evidence type="ECO:0000256" key="2">
    <source>
        <dbReference type="ARBA" id="ARBA00020776"/>
    </source>
</evidence>
<dbReference type="Proteomes" id="UP000198995">
    <property type="component" value="Unassembled WGS sequence"/>
</dbReference>
<evidence type="ECO:0000313" key="7">
    <source>
        <dbReference type="Proteomes" id="UP000198995"/>
    </source>
</evidence>
<dbReference type="InterPro" id="IPR027417">
    <property type="entry name" value="P-loop_NTPase"/>
</dbReference>
<sequence length="436" mass="47552">MPQQTNLFSQIGNAARQKMAPLADRMRPSTLNEILGQEHILAPGKLLRRAIETDRLSSLIFWGPPGTGKTTLARVIAGVNDRPFEQLNAVTDGIGDLRKLIAEAEDRLNLYGKQTLLFIDEIHRFNKAQQDGLLPAVEKGTVVLIGATTQNPYFSLNAALLSRSMIFALAALDETAIISLLKRALTDREKGLGNFQTDVSEEALAHLAHYAQGDARSALNGLELAVLSTPPDQAGIRRVDLAAAEESIQRPAVVYDGTGDEHYDIISAFIKSVRGSDVQAALHYMARMLDAGEDPLFIARRLIILSCEDIGMADPQALVIAQSAADALQFIGMPEGRIILSQACVYLCEAPKSNAAYLAIDAALSDVRQGRTGPVPLHLKDSHYKGAKQMGYGQGYLYPHDYPQHQVAQAYLPEAVRDAVYYTPDDTVPKRKDKPS</sequence>
<feature type="domain" description="AAA+ ATPase" evidence="5">
    <location>
        <begin position="55"/>
        <end position="172"/>
    </location>
</feature>
<dbReference type="GO" id="GO:0006261">
    <property type="term" value="P:DNA-templated DNA replication"/>
    <property type="evidence" value="ECO:0007669"/>
    <property type="project" value="TreeGrafter"/>
</dbReference>
<keyword evidence="7" id="KW-1185">Reference proteome</keyword>
<dbReference type="InterPro" id="IPR051314">
    <property type="entry name" value="AAA_ATPase_RarA/MGS1/WRNIP1"/>
</dbReference>
<evidence type="ECO:0000256" key="3">
    <source>
        <dbReference type="ARBA" id="ARBA00022741"/>
    </source>
</evidence>